<sequence length="65" mass="7306">MLKKLFSLTNVDRRLVSFAKRSEIFRNLPFYPRTNTNLEGELGVVKGRARGGEGDCGGDRGIVHR</sequence>
<organism evidence="1 2">
    <name type="scientific">Kaistella antarctica</name>
    <dbReference type="NCBI Taxonomy" id="266748"/>
    <lineage>
        <taxon>Bacteria</taxon>
        <taxon>Pseudomonadati</taxon>
        <taxon>Bacteroidota</taxon>
        <taxon>Flavobacteriia</taxon>
        <taxon>Flavobacteriales</taxon>
        <taxon>Weeksellaceae</taxon>
        <taxon>Chryseobacterium group</taxon>
        <taxon>Kaistella</taxon>
    </lineage>
</organism>
<reference evidence="1 2" key="1">
    <citation type="submission" date="2014-07" db="EMBL/GenBank/DDBJ databases">
        <authorList>
            <person name="Pisani N.G."/>
            <person name="Newman J.D."/>
        </authorList>
    </citation>
    <scope>NUCLEOTIDE SEQUENCE [LARGE SCALE GENOMIC DNA]</scope>
    <source>
        <strain evidence="1 2">LMG 24720</strain>
    </source>
</reference>
<comment type="caution">
    <text evidence="1">The sequence shown here is derived from an EMBL/GenBank/DDBJ whole genome shotgun (WGS) entry which is preliminary data.</text>
</comment>
<gene>
    <name evidence="1" type="ORF">HY04_09975</name>
</gene>
<proteinExistence type="predicted"/>
<accession>A0ABR4TXY3</accession>
<dbReference type="Proteomes" id="UP000028349">
    <property type="component" value="Unassembled WGS sequence"/>
</dbReference>
<evidence type="ECO:0000313" key="2">
    <source>
        <dbReference type="Proteomes" id="UP000028349"/>
    </source>
</evidence>
<name>A0ABR4TXY3_9FLAO</name>
<protein>
    <submittedName>
        <fullName evidence="1">Uncharacterized protein</fullName>
    </submittedName>
</protein>
<dbReference type="EMBL" id="JPEP01000002">
    <property type="protein sequence ID" value="KEY18791.1"/>
    <property type="molecule type" value="Genomic_DNA"/>
</dbReference>
<evidence type="ECO:0000313" key="1">
    <source>
        <dbReference type="EMBL" id="KEY18791.1"/>
    </source>
</evidence>
<keyword evidence="2" id="KW-1185">Reference proteome</keyword>